<sequence>MLNSFLLQGTPDQLVAEKTDDLHKHGGEWYKKAVAVVENRDWVDKPRKQNDHFLELRQRYSFYGDEAIILSPLLHDPIPADSDMFAHLTAFDFVQTFLTCSPSVV</sequence>
<gene>
    <name evidence="1" type="ORF">GCK32_015124</name>
</gene>
<name>A0AAN8F6T9_TRICO</name>
<comment type="caution">
    <text evidence="1">The sequence shown here is derived from an EMBL/GenBank/DDBJ whole genome shotgun (WGS) entry which is preliminary data.</text>
</comment>
<evidence type="ECO:0000313" key="1">
    <source>
        <dbReference type="EMBL" id="KAK5968412.1"/>
    </source>
</evidence>
<accession>A0AAN8F6T9</accession>
<protein>
    <submittedName>
        <fullName evidence="1">Uncharacterized protein</fullName>
    </submittedName>
</protein>
<dbReference type="EMBL" id="WIXE01021405">
    <property type="protein sequence ID" value="KAK5968412.1"/>
    <property type="molecule type" value="Genomic_DNA"/>
</dbReference>
<evidence type="ECO:0000313" key="2">
    <source>
        <dbReference type="Proteomes" id="UP001331761"/>
    </source>
</evidence>
<reference evidence="1 2" key="1">
    <citation type="submission" date="2019-10" db="EMBL/GenBank/DDBJ databases">
        <title>Assembly and Annotation for the nematode Trichostrongylus colubriformis.</title>
        <authorList>
            <person name="Martin J."/>
        </authorList>
    </citation>
    <scope>NUCLEOTIDE SEQUENCE [LARGE SCALE GENOMIC DNA]</scope>
    <source>
        <strain evidence="1">G859</strain>
        <tissue evidence="1">Whole worm</tissue>
    </source>
</reference>
<dbReference type="AlphaFoldDB" id="A0AAN8F6T9"/>
<organism evidence="1 2">
    <name type="scientific">Trichostrongylus colubriformis</name>
    <name type="common">Black scour worm</name>
    <dbReference type="NCBI Taxonomy" id="6319"/>
    <lineage>
        <taxon>Eukaryota</taxon>
        <taxon>Metazoa</taxon>
        <taxon>Ecdysozoa</taxon>
        <taxon>Nematoda</taxon>
        <taxon>Chromadorea</taxon>
        <taxon>Rhabditida</taxon>
        <taxon>Rhabditina</taxon>
        <taxon>Rhabditomorpha</taxon>
        <taxon>Strongyloidea</taxon>
        <taxon>Trichostrongylidae</taxon>
        <taxon>Trichostrongylus</taxon>
    </lineage>
</organism>
<proteinExistence type="predicted"/>
<keyword evidence="2" id="KW-1185">Reference proteome</keyword>
<dbReference type="Proteomes" id="UP001331761">
    <property type="component" value="Unassembled WGS sequence"/>
</dbReference>